<sequence length="150" mass="16343">MIPDVITDLRGYLRIAATALAVASLTSCSAAPSSAQQAFDQRYPAFDVVTWERQPYGWEAAFGGDDGAYEAEFDFSGRWLETEVEVVDAAGFPAAVRQAVHGVTGGVHVDKWEIEVTPAGEFYEVEFLGSDGEYYFDAAGRPVDNQFEDA</sequence>
<dbReference type="Pfam" id="PF11396">
    <property type="entry name" value="PepSY_like"/>
    <property type="match status" value="1"/>
</dbReference>
<dbReference type="EMBL" id="VFPH01000001">
    <property type="protein sequence ID" value="TQM43361.1"/>
    <property type="molecule type" value="Genomic_DNA"/>
</dbReference>
<protein>
    <recommendedName>
        <fullName evidence="2">Putative beta-lactamase-inhibitor-like PepSY-like domain-containing protein</fullName>
    </recommendedName>
</protein>
<evidence type="ECO:0000313" key="3">
    <source>
        <dbReference type="EMBL" id="TQM43361.1"/>
    </source>
</evidence>
<comment type="caution">
    <text evidence="3">The sequence shown here is derived from an EMBL/GenBank/DDBJ whole genome shotgun (WGS) entry which is preliminary data.</text>
</comment>
<feature type="chain" id="PRO_5021711647" description="Putative beta-lactamase-inhibitor-like PepSY-like domain-containing protein" evidence="1">
    <location>
        <begin position="31"/>
        <end position="150"/>
    </location>
</feature>
<dbReference type="AlphaFoldDB" id="A0A543GBA3"/>
<keyword evidence="1" id="KW-0732">Signal</keyword>
<evidence type="ECO:0000313" key="4">
    <source>
        <dbReference type="Proteomes" id="UP000319818"/>
    </source>
</evidence>
<feature type="signal peptide" evidence="1">
    <location>
        <begin position="1"/>
        <end position="30"/>
    </location>
</feature>
<proteinExistence type="predicted"/>
<evidence type="ECO:0000259" key="2">
    <source>
        <dbReference type="Pfam" id="PF11396"/>
    </source>
</evidence>
<keyword evidence="4" id="KW-1185">Reference proteome</keyword>
<name>A0A543GBA3_9PSEU</name>
<dbReference type="SUPFAM" id="SSF160574">
    <property type="entry name" value="BT0923-like"/>
    <property type="match status" value="1"/>
</dbReference>
<dbReference type="Gene3D" id="3.10.450.360">
    <property type="match status" value="1"/>
</dbReference>
<dbReference type="Proteomes" id="UP000319818">
    <property type="component" value="Unassembled WGS sequence"/>
</dbReference>
<feature type="domain" description="Putative beta-lactamase-inhibitor-like PepSY-like" evidence="2">
    <location>
        <begin position="67"/>
        <end position="140"/>
    </location>
</feature>
<reference evidence="3 4" key="1">
    <citation type="submission" date="2019-06" db="EMBL/GenBank/DDBJ databases">
        <title>Sequencing the genomes of 1000 actinobacteria strains.</title>
        <authorList>
            <person name="Klenk H.-P."/>
        </authorList>
    </citation>
    <scope>NUCLEOTIDE SEQUENCE [LARGE SCALE GENOMIC DNA]</scope>
    <source>
        <strain evidence="3 4">DSM 45511</strain>
    </source>
</reference>
<evidence type="ECO:0000256" key="1">
    <source>
        <dbReference type="SAM" id="SignalP"/>
    </source>
</evidence>
<organism evidence="3 4">
    <name type="scientific">Pseudonocardia cypriaca</name>
    <dbReference type="NCBI Taxonomy" id="882449"/>
    <lineage>
        <taxon>Bacteria</taxon>
        <taxon>Bacillati</taxon>
        <taxon>Actinomycetota</taxon>
        <taxon>Actinomycetes</taxon>
        <taxon>Pseudonocardiales</taxon>
        <taxon>Pseudonocardiaceae</taxon>
        <taxon>Pseudonocardia</taxon>
    </lineage>
</organism>
<accession>A0A543GBA3</accession>
<gene>
    <name evidence="3" type="ORF">FB388_0705</name>
</gene>
<dbReference type="InterPro" id="IPR021533">
    <property type="entry name" value="PepSY-like"/>
</dbReference>